<dbReference type="Pfam" id="PF00528">
    <property type="entry name" value="BPD_transp_1"/>
    <property type="match status" value="1"/>
</dbReference>
<dbReference type="GO" id="GO:0005886">
    <property type="term" value="C:plasma membrane"/>
    <property type="evidence" value="ECO:0007669"/>
    <property type="project" value="UniProtKB-SubCell"/>
</dbReference>
<feature type="transmembrane region" description="Helical" evidence="7">
    <location>
        <begin position="172"/>
        <end position="195"/>
    </location>
</feature>
<dbReference type="InterPro" id="IPR035906">
    <property type="entry name" value="MetI-like_sf"/>
</dbReference>
<dbReference type="SUPFAM" id="SSF161098">
    <property type="entry name" value="MetI-like"/>
    <property type="match status" value="1"/>
</dbReference>
<dbReference type="PROSITE" id="PS50928">
    <property type="entry name" value="ABC_TM1"/>
    <property type="match status" value="1"/>
</dbReference>
<evidence type="ECO:0000313" key="9">
    <source>
        <dbReference type="EMBL" id="AIQ61460.1"/>
    </source>
</evidence>
<keyword evidence="10" id="KW-1185">Reference proteome</keyword>
<dbReference type="CDD" id="cd06261">
    <property type="entry name" value="TM_PBP2"/>
    <property type="match status" value="1"/>
</dbReference>
<evidence type="ECO:0000256" key="4">
    <source>
        <dbReference type="ARBA" id="ARBA00022692"/>
    </source>
</evidence>
<dbReference type="PANTHER" id="PTHR30151:SF20">
    <property type="entry name" value="ABC TRANSPORTER PERMEASE PROTEIN HI_0355-RELATED"/>
    <property type="match status" value="1"/>
</dbReference>
<sequence>MTAKLKDSLYPVTFALGFLILWELAVRLLSVPMYLLPSPTQVVSAIDGALWSHTLVTLGESLTGFMLANILGLITAVIFVHSKPIEKGMFPLAIALKTTPLVALAPLLVVWLGTGYTSKVIASMLICFFPILVNSVKGLKAIEYEAWELFSTYKGTKSEIFWKLRLPTSLPYIFSALKISTSLAIVGAIVGEFVGANKGLGYVVLVSSYHMDTPVMFSAIIASALCGLLLFWCIGLLEKKVIFWTRSDDL</sequence>
<evidence type="ECO:0000256" key="6">
    <source>
        <dbReference type="ARBA" id="ARBA00023136"/>
    </source>
</evidence>
<comment type="subcellular location">
    <subcellularLocation>
        <location evidence="1 7">Cell membrane</location>
        <topology evidence="1 7">Multi-pass membrane protein</topology>
    </subcellularLocation>
</comment>
<evidence type="ECO:0000256" key="5">
    <source>
        <dbReference type="ARBA" id="ARBA00022989"/>
    </source>
</evidence>
<name>A0A089LN18_PAEBO</name>
<dbReference type="PANTHER" id="PTHR30151">
    <property type="entry name" value="ALKANE SULFONATE ABC TRANSPORTER-RELATED, MEMBRANE SUBUNIT"/>
    <property type="match status" value="1"/>
</dbReference>
<evidence type="ECO:0000259" key="8">
    <source>
        <dbReference type="PROSITE" id="PS50928"/>
    </source>
</evidence>
<dbReference type="Proteomes" id="UP000029518">
    <property type="component" value="Chromosome"/>
</dbReference>
<evidence type="ECO:0000313" key="10">
    <source>
        <dbReference type="Proteomes" id="UP000029518"/>
    </source>
</evidence>
<evidence type="ECO:0000256" key="7">
    <source>
        <dbReference type="RuleBase" id="RU363032"/>
    </source>
</evidence>
<dbReference type="RefSeq" id="WP_042218299.1">
    <property type="nucleotide sequence ID" value="NZ_CP009285.1"/>
</dbReference>
<feature type="transmembrane region" description="Helical" evidence="7">
    <location>
        <begin position="215"/>
        <end position="237"/>
    </location>
</feature>
<dbReference type="AlphaFoldDB" id="A0A089LN18"/>
<dbReference type="KEGG" id="pbd:PBOR_34560"/>
<keyword evidence="3" id="KW-1003">Cell membrane</keyword>
<keyword evidence="5 7" id="KW-1133">Transmembrane helix</keyword>
<feature type="domain" description="ABC transmembrane type-1" evidence="8">
    <location>
        <begin position="54"/>
        <end position="238"/>
    </location>
</feature>
<feature type="transmembrane region" description="Helical" evidence="7">
    <location>
        <begin position="12"/>
        <end position="35"/>
    </location>
</feature>
<evidence type="ECO:0000256" key="1">
    <source>
        <dbReference type="ARBA" id="ARBA00004651"/>
    </source>
</evidence>
<feature type="transmembrane region" description="Helical" evidence="7">
    <location>
        <begin position="55"/>
        <end position="80"/>
    </location>
</feature>
<keyword evidence="2 7" id="KW-0813">Transport</keyword>
<keyword evidence="6 7" id="KW-0472">Membrane</keyword>
<dbReference type="Gene3D" id="1.10.3720.10">
    <property type="entry name" value="MetI-like"/>
    <property type="match status" value="1"/>
</dbReference>
<evidence type="ECO:0000256" key="2">
    <source>
        <dbReference type="ARBA" id="ARBA00022448"/>
    </source>
</evidence>
<evidence type="ECO:0000256" key="3">
    <source>
        <dbReference type="ARBA" id="ARBA00022475"/>
    </source>
</evidence>
<dbReference type="EMBL" id="CP009285">
    <property type="protein sequence ID" value="AIQ61460.1"/>
    <property type="molecule type" value="Genomic_DNA"/>
</dbReference>
<comment type="similarity">
    <text evidence="7">Belongs to the binding-protein-dependent transport system permease family.</text>
</comment>
<accession>A0A089LN18</accession>
<reference evidence="9" key="1">
    <citation type="submission" date="2014-08" db="EMBL/GenBank/DDBJ databases">
        <title>Comparative genomics of the Paenibacillus odorifer group.</title>
        <authorList>
            <person name="den Bakker H.C."/>
            <person name="Tsai Y.-C.Y.-C."/>
            <person name="Martin N."/>
            <person name="Korlach J."/>
            <person name="Wiedmann M."/>
        </authorList>
    </citation>
    <scope>NUCLEOTIDE SEQUENCE [LARGE SCALE GENOMIC DNA]</scope>
    <source>
        <strain evidence="9">DSM 13188</strain>
    </source>
</reference>
<organism evidence="9 10">
    <name type="scientific">Paenibacillus borealis</name>
    <dbReference type="NCBI Taxonomy" id="160799"/>
    <lineage>
        <taxon>Bacteria</taxon>
        <taxon>Bacillati</taxon>
        <taxon>Bacillota</taxon>
        <taxon>Bacilli</taxon>
        <taxon>Bacillales</taxon>
        <taxon>Paenibacillaceae</taxon>
        <taxon>Paenibacillus</taxon>
    </lineage>
</organism>
<keyword evidence="4 7" id="KW-0812">Transmembrane</keyword>
<dbReference type="GO" id="GO:0055085">
    <property type="term" value="P:transmembrane transport"/>
    <property type="evidence" value="ECO:0007669"/>
    <property type="project" value="InterPro"/>
</dbReference>
<dbReference type="InterPro" id="IPR000515">
    <property type="entry name" value="MetI-like"/>
</dbReference>
<protein>
    <submittedName>
        <fullName evidence="9">ABC transporter permease</fullName>
    </submittedName>
</protein>
<gene>
    <name evidence="9" type="ORF">PBOR_34560</name>
</gene>
<feature type="transmembrane region" description="Helical" evidence="7">
    <location>
        <begin position="120"/>
        <end position="139"/>
    </location>
</feature>
<dbReference type="HOGENOM" id="CLU_046113_2_1_9"/>
<feature type="transmembrane region" description="Helical" evidence="7">
    <location>
        <begin position="92"/>
        <end position="114"/>
    </location>
</feature>
<proteinExistence type="inferred from homology"/>
<dbReference type="OrthoDB" id="9804353at2"/>